<dbReference type="SUPFAM" id="SSF88723">
    <property type="entry name" value="PIN domain-like"/>
    <property type="match status" value="1"/>
</dbReference>
<dbReference type="InterPro" id="IPR029060">
    <property type="entry name" value="PIN-like_dom_sf"/>
</dbReference>
<gene>
    <name evidence="2" type="ORF">NIES4072_38440</name>
</gene>
<accession>A0A2R5FQ47</accession>
<dbReference type="Pfam" id="PF13470">
    <property type="entry name" value="PIN_3"/>
    <property type="match status" value="1"/>
</dbReference>
<evidence type="ECO:0000313" key="2">
    <source>
        <dbReference type="EMBL" id="GBG20169.1"/>
    </source>
</evidence>
<dbReference type="OrthoDB" id="426765at2"/>
<name>A0A2R5FQ47_NOSCO</name>
<dbReference type="Proteomes" id="UP000245124">
    <property type="component" value="Unassembled WGS sequence"/>
</dbReference>
<dbReference type="EMBL" id="BDUD01000001">
    <property type="protein sequence ID" value="GBG20169.1"/>
    <property type="molecule type" value="Genomic_DNA"/>
</dbReference>
<protein>
    <recommendedName>
        <fullName evidence="1">PIN domain-containing protein</fullName>
    </recommendedName>
</protein>
<evidence type="ECO:0000313" key="3">
    <source>
        <dbReference type="Proteomes" id="UP000245124"/>
    </source>
</evidence>
<feature type="domain" description="PIN" evidence="1">
    <location>
        <begin position="5"/>
        <end position="114"/>
    </location>
</feature>
<dbReference type="InterPro" id="IPR002850">
    <property type="entry name" value="PIN_toxin-like"/>
</dbReference>
<dbReference type="RefSeq" id="WP_109009926.1">
    <property type="nucleotide sequence ID" value="NZ_BDUD01000001.1"/>
</dbReference>
<dbReference type="NCBIfam" id="TIGR00305">
    <property type="entry name" value="putative toxin-antitoxin system toxin component, PIN family"/>
    <property type="match status" value="1"/>
</dbReference>
<dbReference type="PANTHER" id="PTHR34610">
    <property type="entry name" value="SSL7007 PROTEIN"/>
    <property type="match status" value="1"/>
</dbReference>
<organism evidence="2 3">
    <name type="scientific">Nostoc commune NIES-4072</name>
    <dbReference type="NCBI Taxonomy" id="2005467"/>
    <lineage>
        <taxon>Bacteria</taxon>
        <taxon>Bacillati</taxon>
        <taxon>Cyanobacteriota</taxon>
        <taxon>Cyanophyceae</taxon>
        <taxon>Nostocales</taxon>
        <taxon>Nostocaceae</taxon>
        <taxon>Nostoc</taxon>
    </lineage>
</organism>
<comment type="caution">
    <text evidence="2">The sequence shown here is derived from an EMBL/GenBank/DDBJ whole genome shotgun (WGS) entry which is preliminary data.</text>
</comment>
<reference evidence="2 3" key="1">
    <citation type="submission" date="2017-06" db="EMBL/GenBank/DDBJ databases">
        <title>Genome sequencing of cyanobaciteial culture collection at National Institute for Environmental Studies (NIES).</title>
        <authorList>
            <person name="Hirose Y."/>
            <person name="Shimura Y."/>
            <person name="Fujisawa T."/>
            <person name="Nakamura Y."/>
            <person name="Kawachi M."/>
        </authorList>
    </citation>
    <scope>NUCLEOTIDE SEQUENCE [LARGE SCALE GENOMIC DNA]</scope>
    <source>
        <strain evidence="2 3">NIES-4072</strain>
    </source>
</reference>
<dbReference type="AlphaFoldDB" id="A0A2R5FQ47"/>
<keyword evidence="3" id="KW-1185">Reference proteome</keyword>
<sequence>MGCPRVVIDTNIIISALIFGGRVSRLRLAWQDDLFTPLVSKATTTELIRVLAYPKFKLTPTEQEDLLSDYILFCEAVAMPDRLPVIPECRDPFDVPFLLLAMVSEADYLVTGDRNLLSLKDNFSCPIITAEYFLNVIDGQSP</sequence>
<evidence type="ECO:0000259" key="1">
    <source>
        <dbReference type="Pfam" id="PF13470"/>
    </source>
</evidence>
<dbReference type="InterPro" id="IPR002716">
    <property type="entry name" value="PIN_dom"/>
</dbReference>
<dbReference type="PANTHER" id="PTHR34610:SF4">
    <property type="entry name" value="SLL8027 PROTEIN"/>
    <property type="match status" value="1"/>
</dbReference>
<proteinExistence type="predicted"/>